<dbReference type="OrthoDB" id="4743150at2"/>
<evidence type="ECO:0000313" key="2">
    <source>
        <dbReference type="Proteomes" id="UP000279275"/>
    </source>
</evidence>
<accession>A0A3M2L369</accession>
<proteinExistence type="predicted"/>
<dbReference type="Proteomes" id="UP000279275">
    <property type="component" value="Unassembled WGS sequence"/>
</dbReference>
<name>A0A3M2L369_9NOCA</name>
<comment type="caution">
    <text evidence="1">The sequence shown here is derived from an EMBL/GenBank/DDBJ whole genome shotgun (WGS) entry which is preliminary data.</text>
</comment>
<sequence length="182" mass="19667">MPHQSRSTAQRTLTAVDFEVYLLMTMLCRAAAKSAALTRLGLTLDDGRRISDAVRVHLDGSPSRFAAVAELLGLAPTAYLLHTESLRLWPDFRLLLAAGRHGTLAYATFTRAAGVSTQLPPPSALRPWSTTRDELAAAYGPLRTTDHCPPHEAYTFQHAAGTCTATFSWGLLMELDASGAES</sequence>
<dbReference type="EMBL" id="RFFH01000008">
    <property type="protein sequence ID" value="RMI30963.1"/>
    <property type="molecule type" value="Genomic_DNA"/>
</dbReference>
<protein>
    <submittedName>
        <fullName evidence="1">Uncharacterized protein</fullName>
    </submittedName>
</protein>
<gene>
    <name evidence="1" type="ORF">EBN03_20270</name>
</gene>
<reference evidence="1 2" key="1">
    <citation type="submission" date="2018-10" db="EMBL/GenBank/DDBJ databases">
        <title>Isolation from cow dung.</title>
        <authorList>
            <person name="Ling L."/>
        </authorList>
    </citation>
    <scope>NUCLEOTIDE SEQUENCE [LARGE SCALE GENOMIC DNA]</scope>
    <source>
        <strain evidence="1 2">NEAU-LL90</strain>
    </source>
</reference>
<organism evidence="1 2">
    <name type="scientific">Nocardia stercoris</name>
    <dbReference type="NCBI Taxonomy" id="2483361"/>
    <lineage>
        <taxon>Bacteria</taxon>
        <taxon>Bacillati</taxon>
        <taxon>Actinomycetota</taxon>
        <taxon>Actinomycetes</taxon>
        <taxon>Mycobacteriales</taxon>
        <taxon>Nocardiaceae</taxon>
        <taxon>Nocardia</taxon>
    </lineage>
</organism>
<dbReference type="AlphaFoldDB" id="A0A3M2L369"/>
<keyword evidence="2" id="KW-1185">Reference proteome</keyword>
<evidence type="ECO:0000313" key="1">
    <source>
        <dbReference type="EMBL" id="RMI30963.1"/>
    </source>
</evidence>
<dbReference type="RefSeq" id="WP_122189626.1">
    <property type="nucleotide sequence ID" value="NZ_RFFH01000008.1"/>
</dbReference>